<name>A0AAQ1PC81_9PSED</name>
<protein>
    <submittedName>
        <fullName evidence="1">Uncharacterized protein</fullName>
    </submittedName>
</protein>
<dbReference type="AlphaFoldDB" id="A0AAQ1PC81"/>
<sequence length="38" mass="4429">MYDVYKHVDAMGNCWQAEIIPGQLIKRTDPQGGEWQYS</sequence>
<dbReference type="EMBL" id="OPYN01000174">
    <property type="protein sequence ID" value="SPO62463.1"/>
    <property type="molecule type" value="Genomic_DNA"/>
</dbReference>
<comment type="caution">
    <text evidence="1">The sequence shown here is derived from an EMBL/GenBank/DDBJ whole genome shotgun (WGS) entry which is preliminary data.</text>
</comment>
<accession>A0AAQ1PC81</accession>
<reference evidence="1 2" key="1">
    <citation type="submission" date="2018-02" db="EMBL/GenBank/DDBJ databases">
        <authorList>
            <person name="Dubost A."/>
        </authorList>
    </citation>
    <scope>NUCLEOTIDE SEQUENCE [LARGE SCALE GENOMIC DNA]</scope>
    <source>
        <strain evidence="2">JV551A3</strain>
    </source>
</reference>
<evidence type="ECO:0000313" key="2">
    <source>
        <dbReference type="Proteomes" id="UP000294335"/>
    </source>
</evidence>
<keyword evidence="2" id="KW-1185">Reference proteome</keyword>
<dbReference type="Proteomes" id="UP000294335">
    <property type="component" value="Unassembled WGS sequence"/>
</dbReference>
<proteinExistence type="predicted"/>
<gene>
    <name evidence="1" type="ORF">JV551A3_V1_1740008</name>
</gene>
<evidence type="ECO:0000313" key="1">
    <source>
        <dbReference type="EMBL" id="SPO62463.1"/>
    </source>
</evidence>
<organism evidence="1 2">
    <name type="scientific">Pseudomonas inefficax</name>
    <dbReference type="NCBI Taxonomy" id="2078786"/>
    <lineage>
        <taxon>Bacteria</taxon>
        <taxon>Pseudomonadati</taxon>
        <taxon>Pseudomonadota</taxon>
        <taxon>Gammaproteobacteria</taxon>
        <taxon>Pseudomonadales</taxon>
        <taxon>Pseudomonadaceae</taxon>
        <taxon>Pseudomonas</taxon>
    </lineage>
</organism>